<dbReference type="Proteomes" id="UP000002949">
    <property type="component" value="Unassembled WGS sequence"/>
</dbReference>
<accession>G6Y3Q8</accession>
<dbReference type="eggNOG" id="COG4372">
    <property type="taxonomic scope" value="Bacteria"/>
</dbReference>
<sequence>MALNRKNALFAGSDGGAEHWAVIASLIETCKLNNVEPLGYLADVLTRIVNGHPNNQIDDLLPWAYIHVSELRAVA</sequence>
<evidence type="ECO:0000313" key="3">
    <source>
        <dbReference type="Proteomes" id="UP000002949"/>
    </source>
</evidence>
<evidence type="ECO:0000313" key="2">
    <source>
        <dbReference type="EMBL" id="EHH13633.1"/>
    </source>
</evidence>
<proteinExistence type="predicted"/>
<protein>
    <submittedName>
        <fullName evidence="2">Transposase IS66</fullName>
    </submittedName>
</protein>
<dbReference type="PANTHER" id="PTHR33678">
    <property type="entry name" value="BLL1576 PROTEIN"/>
    <property type="match status" value="1"/>
</dbReference>
<dbReference type="PANTHER" id="PTHR33678:SF1">
    <property type="entry name" value="BLL1576 PROTEIN"/>
    <property type="match status" value="1"/>
</dbReference>
<dbReference type="Pfam" id="PF13817">
    <property type="entry name" value="DDE_Tnp_IS66_C"/>
    <property type="match status" value="1"/>
</dbReference>
<evidence type="ECO:0000259" key="1">
    <source>
        <dbReference type="Pfam" id="PF13817"/>
    </source>
</evidence>
<dbReference type="PATRIC" id="fig|1082933.3.peg.508"/>
<dbReference type="KEGG" id="mamo:A6B35_33260"/>
<dbReference type="InterPro" id="IPR052344">
    <property type="entry name" value="Transposase-related"/>
</dbReference>
<dbReference type="AlphaFoldDB" id="G6Y3Q8"/>
<keyword evidence="3" id="KW-1185">Reference proteome</keyword>
<gene>
    <name evidence="2" type="ORF">MEA186_02794</name>
</gene>
<dbReference type="EMBL" id="AGSN01000034">
    <property type="protein sequence ID" value="EHH13633.1"/>
    <property type="molecule type" value="Genomic_DNA"/>
</dbReference>
<feature type="domain" description="Transposase IS66 C-terminal" evidence="1">
    <location>
        <begin position="25"/>
        <end position="63"/>
    </location>
</feature>
<reference evidence="2 3" key="1">
    <citation type="journal article" date="2012" name="J. Bacteriol.">
        <title>Draft Genome Sequence of Plant Growth-Promoting Rhizobium Mesorhizobium amorphae, Isolated from Zinc-Lead Mine Tailings.</title>
        <authorList>
            <person name="Hao X."/>
            <person name="Lin Y."/>
            <person name="Johnstone L."/>
            <person name="Baltrus D.A."/>
            <person name="Miller S.J."/>
            <person name="Wei G."/>
            <person name="Rensing C."/>
        </authorList>
    </citation>
    <scope>NUCLEOTIDE SEQUENCE [LARGE SCALE GENOMIC DNA]</scope>
    <source>
        <strain evidence="2 3">CCNWGS0123</strain>
    </source>
</reference>
<name>G6Y3Q8_9HYPH</name>
<organism evidence="2 3">
    <name type="scientific">Mesorhizobium amorphae CCNWGS0123</name>
    <dbReference type="NCBI Taxonomy" id="1082933"/>
    <lineage>
        <taxon>Bacteria</taxon>
        <taxon>Pseudomonadati</taxon>
        <taxon>Pseudomonadota</taxon>
        <taxon>Alphaproteobacteria</taxon>
        <taxon>Hyphomicrobiales</taxon>
        <taxon>Phyllobacteriaceae</taxon>
        <taxon>Mesorhizobium</taxon>
    </lineage>
</organism>
<dbReference type="InterPro" id="IPR039552">
    <property type="entry name" value="IS66_C"/>
</dbReference>